<evidence type="ECO:0000313" key="3">
    <source>
        <dbReference type="Proteomes" id="UP000030672"/>
    </source>
</evidence>
<gene>
    <name evidence="2" type="ORF">M437DRAFT_64906</name>
</gene>
<dbReference type="GeneID" id="63917877"/>
<proteinExistence type="predicted"/>
<feature type="transmembrane region" description="Helical" evidence="1">
    <location>
        <begin position="7"/>
        <end position="27"/>
    </location>
</feature>
<organism evidence="2 3">
    <name type="scientific">Aureobasidium melanogenum (strain CBS 110374)</name>
    <name type="common">Aureobasidium pullulans var. melanogenum</name>
    <dbReference type="NCBI Taxonomy" id="1043003"/>
    <lineage>
        <taxon>Eukaryota</taxon>
        <taxon>Fungi</taxon>
        <taxon>Dikarya</taxon>
        <taxon>Ascomycota</taxon>
        <taxon>Pezizomycotina</taxon>
        <taxon>Dothideomycetes</taxon>
        <taxon>Dothideomycetidae</taxon>
        <taxon>Dothideales</taxon>
        <taxon>Saccotheciaceae</taxon>
        <taxon>Aureobasidium</taxon>
    </lineage>
</organism>
<keyword evidence="1" id="KW-1133">Transmembrane helix</keyword>
<dbReference type="HOGENOM" id="CLU_1834774_0_0_1"/>
<feature type="transmembrane region" description="Helical" evidence="1">
    <location>
        <begin position="105"/>
        <end position="134"/>
    </location>
</feature>
<reference evidence="2 3" key="1">
    <citation type="journal article" date="2014" name="BMC Genomics">
        <title>Genome sequencing of four Aureobasidium pullulans varieties: biotechnological potential, stress tolerance, and description of new species.</title>
        <authorList>
            <person name="Gostin Ar C."/>
            <person name="Ohm R.A."/>
            <person name="Kogej T."/>
            <person name="Sonjak S."/>
            <person name="Turk M."/>
            <person name="Zajc J."/>
            <person name="Zalar P."/>
            <person name="Grube M."/>
            <person name="Sun H."/>
            <person name="Han J."/>
            <person name="Sharma A."/>
            <person name="Chiniquy J."/>
            <person name="Ngan C.Y."/>
            <person name="Lipzen A."/>
            <person name="Barry K."/>
            <person name="Grigoriev I.V."/>
            <person name="Gunde-Cimerman N."/>
        </authorList>
    </citation>
    <scope>NUCLEOTIDE SEQUENCE [LARGE SCALE GENOMIC DNA]</scope>
    <source>
        <strain evidence="2 3">CBS 110374</strain>
    </source>
</reference>
<feature type="transmembrane region" description="Helical" evidence="1">
    <location>
        <begin position="66"/>
        <end position="85"/>
    </location>
</feature>
<keyword evidence="1" id="KW-0472">Membrane</keyword>
<dbReference type="RefSeq" id="XP_040881384.1">
    <property type="nucleotide sequence ID" value="XM_041024504.1"/>
</dbReference>
<sequence length="140" mass="15208">MPLLEPLNIIFEAVITTLSILCFLAITGAFAAAGYYVAAPLGYLALRLIGLAWGQTTPPTRKETRWVGVMFIGLTILIILLFKMIEPEFASTTSIMPGLRGLSQLMWFNCVVYLDAGLRAVVITGMLSAVVMGVRWAGLL</sequence>
<keyword evidence="3" id="KW-1185">Reference proteome</keyword>
<dbReference type="EMBL" id="KL584829">
    <property type="protein sequence ID" value="KEQ64361.1"/>
    <property type="molecule type" value="Genomic_DNA"/>
</dbReference>
<evidence type="ECO:0000256" key="1">
    <source>
        <dbReference type="SAM" id="Phobius"/>
    </source>
</evidence>
<keyword evidence="1" id="KW-0812">Transmembrane</keyword>
<dbReference type="Proteomes" id="UP000030672">
    <property type="component" value="Unassembled WGS sequence"/>
</dbReference>
<accession>A0A074WPH6</accession>
<dbReference type="AlphaFoldDB" id="A0A074WPH6"/>
<name>A0A074WPH6_AURM1</name>
<evidence type="ECO:0000313" key="2">
    <source>
        <dbReference type="EMBL" id="KEQ64361.1"/>
    </source>
</evidence>
<protein>
    <submittedName>
        <fullName evidence="2">Uncharacterized protein</fullName>
    </submittedName>
</protein>